<dbReference type="Proteomes" id="UP000620874">
    <property type="component" value="Unassembled WGS sequence"/>
</dbReference>
<proteinExistence type="predicted"/>
<keyword evidence="2" id="KW-1185">Reference proteome</keyword>
<protein>
    <recommendedName>
        <fullName evidence="3">Sigma-70 family RNA polymerase sigma factor</fullName>
    </recommendedName>
</protein>
<evidence type="ECO:0000313" key="2">
    <source>
        <dbReference type="Proteomes" id="UP000620874"/>
    </source>
</evidence>
<comment type="caution">
    <text evidence="1">The sequence shown here is derived from an EMBL/GenBank/DDBJ whole genome shotgun (WGS) entry which is preliminary data.</text>
</comment>
<dbReference type="EMBL" id="JACSPP010000016">
    <property type="protein sequence ID" value="MBD8040232.1"/>
    <property type="molecule type" value="Genomic_DNA"/>
</dbReference>
<dbReference type="RefSeq" id="WP_022040114.1">
    <property type="nucleotide sequence ID" value="NZ_JACSPP010000016.1"/>
</dbReference>
<name>A0ABR8Y7S0_9BACT</name>
<organism evidence="1 2">
    <name type="scientific">Phocaeicola intestinalis</name>
    <dbReference type="NCBI Taxonomy" id="2762212"/>
    <lineage>
        <taxon>Bacteria</taxon>
        <taxon>Pseudomonadati</taxon>
        <taxon>Bacteroidota</taxon>
        <taxon>Bacteroidia</taxon>
        <taxon>Bacteroidales</taxon>
        <taxon>Bacteroidaceae</taxon>
        <taxon>Phocaeicola</taxon>
    </lineage>
</organism>
<reference evidence="1 2" key="1">
    <citation type="submission" date="2020-08" db="EMBL/GenBank/DDBJ databases">
        <title>A Genomic Blueprint of the Chicken Gut Microbiome.</title>
        <authorList>
            <person name="Gilroy R."/>
            <person name="Ravi A."/>
            <person name="Getino M."/>
            <person name="Pursley I."/>
            <person name="Horton D.L."/>
            <person name="Alikhan N.-F."/>
            <person name="Baker D."/>
            <person name="Gharbi K."/>
            <person name="Hall N."/>
            <person name="Watson M."/>
            <person name="Adriaenssens E.M."/>
            <person name="Foster-Nyarko E."/>
            <person name="Jarju S."/>
            <person name="Secka A."/>
            <person name="Antonio M."/>
            <person name="Oren A."/>
            <person name="Chaudhuri R."/>
            <person name="La Ragione R.M."/>
            <person name="Hildebrand F."/>
            <person name="Pallen M.J."/>
        </authorList>
    </citation>
    <scope>NUCLEOTIDE SEQUENCE [LARGE SCALE GENOMIC DNA]</scope>
    <source>
        <strain evidence="1 2">Sa1CVN1</strain>
    </source>
</reference>
<accession>A0ABR8Y7S0</accession>
<evidence type="ECO:0000313" key="1">
    <source>
        <dbReference type="EMBL" id="MBD8040232.1"/>
    </source>
</evidence>
<gene>
    <name evidence="1" type="ORF">H9625_07200</name>
</gene>
<evidence type="ECO:0008006" key="3">
    <source>
        <dbReference type="Google" id="ProtNLM"/>
    </source>
</evidence>
<sequence length="61" mass="7267">MAQQKAMYANAYERWTDEDDQRLLYLYSQGKKISELMQIFARNKGAIKSRILKLTGKEFYN</sequence>